<keyword evidence="2" id="KW-1185">Reference proteome</keyword>
<organism evidence="1 2">
    <name type="scientific">Aliiroseovarius zhejiangensis</name>
    <dbReference type="NCBI Taxonomy" id="1632025"/>
    <lineage>
        <taxon>Bacteria</taxon>
        <taxon>Pseudomonadati</taxon>
        <taxon>Pseudomonadota</taxon>
        <taxon>Alphaproteobacteria</taxon>
        <taxon>Rhodobacterales</taxon>
        <taxon>Paracoccaceae</taxon>
        <taxon>Aliiroseovarius</taxon>
    </lineage>
</organism>
<dbReference type="Pfam" id="PF00300">
    <property type="entry name" value="His_Phos_1"/>
    <property type="match status" value="1"/>
</dbReference>
<dbReference type="InterPro" id="IPR013078">
    <property type="entry name" value="His_Pase_superF_clade-1"/>
</dbReference>
<dbReference type="RefSeq" id="WP_191286601.1">
    <property type="nucleotide sequence ID" value="NZ_BNCH01000004.1"/>
</dbReference>
<evidence type="ECO:0000313" key="1">
    <source>
        <dbReference type="EMBL" id="GHF00895.1"/>
    </source>
</evidence>
<name>A0ABQ3J2U3_9RHOB</name>
<protein>
    <submittedName>
        <fullName evidence="1">Phosphoglycerate mutase</fullName>
    </submittedName>
</protein>
<dbReference type="PANTHER" id="PTHR47623:SF1">
    <property type="entry name" value="OS09G0287300 PROTEIN"/>
    <property type="match status" value="1"/>
</dbReference>
<gene>
    <name evidence="1" type="ORF">GCM10016455_22410</name>
</gene>
<dbReference type="InterPro" id="IPR029033">
    <property type="entry name" value="His_PPase_superfam"/>
</dbReference>
<proteinExistence type="predicted"/>
<reference evidence="2" key="1">
    <citation type="journal article" date="2019" name="Int. J. Syst. Evol. Microbiol.">
        <title>The Global Catalogue of Microorganisms (GCM) 10K type strain sequencing project: providing services to taxonomists for standard genome sequencing and annotation.</title>
        <authorList>
            <consortium name="The Broad Institute Genomics Platform"/>
            <consortium name="The Broad Institute Genome Sequencing Center for Infectious Disease"/>
            <person name="Wu L."/>
            <person name="Ma J."/>
        </authorList>
    </citation>
    <scope>NUCLEOTIDE SEQUENCE [LARGE SCALE GENOMIC DNA]</scope>
    <source>
        <strain evidence="2">KCTC 42443</strain>
    </source>
</reference>
<sequence length="167" mass="18634">MTLTLILTRHAKSSWGDADLDDHARPLNKRGRASAKAIGRWLAERGYVPDTVLCSDAERTRETWALIADKFVKAPKATYSRALYLANPDTMLGALKASETETVMIIAHNPGSAFLARRLAVEPHPHPRFNHYPTAATSVIRFEADRWADVDWGTGQVIDFVVPRELI</sequence>
<evidence type="ECO:0000313" key="2">
    <source>
        <dbReference type="Proteomes" id="UP000609802"/>
    </source>
</evidence>
<dbReference type="CDD" id="cd07067">
    <property type="entry name" value="HP_PGM_like"/>
    <property type="match status" value="1"/>
</dbReference>
<accession>A0ABQ3J2U3</accession>
<dbReference type="PANTHER" id="PTHR47623">
    <property type="entry name" value="OS09G0287300 PROTEIN"/>
    <property type="match status" value="1"/>
</dbReference>
<dbReference type="Gene3D" id="3.40.50.1240">
    <property type="entry name" value="Phosphoglycerate mutase-like"/>
    <property type="match status" value="1"/>
</dbReference>
<comment type="caution">
    <text evidence="1">The sequence shown here is derived from an EMBL/GenBank/DDBJ whole genome shotgun (WGS) entry which is preliminary data.</text>
</comment>
<dbReference type="SUPFAM" id="SSF53254">
    <property type="entry name" value="Phosphoglycerate mutase-like"/>
    <property type="match status" value="1"/>
</dbReference>
<dbReference type="Proteomes" id="UP000609802">
    <property type="component" value="Unassembled WGS sequence"/>
</dbReference>
<dbReference type="EMBL" id="BNCH01000004">
    <property type="protein sequence ID" value="GHF00895.1"/>
    <property type="molecule type" value="Genomic_DNA"/>
</dbReference>
<dbReference type="SMART" id="SM00855">
    <property type="entry name" value="PGAM"/>
    <property type="match status" value="1"/>
</dbReference>